<evidence type="ECO:0000256" key="1">
    <source>
        <dbReference type="ARBA" id="ARBA00023015"/>
    </source>
</evidence>
<name>A0ABQ2L6Q1_9BACL</name>
<evidence type="ECO:0000313" key="7">
    <source>
        <dbReference type="Proteomes" id="UP000606653"/>
    </source>
</evidence>
<dbReference type="SMART" id="SM00347">
    <property type="entry name" value="HTH_MARR"/>
    <property type="match status" value="1"/>
</dbReference>
<keyword evidence="7" id="KW-1185">Reference proteome</keyword>
<keyword evidence="1" id="KW-0805">Transcription regulation</keyword>
<comment type="caution">
    <text evidence="6">The sequence shown here is derived from an EMBL/GenBank/DDBJ whole genome shotgun (WGS) entry which is preliminary data.</text>
</comment>
<evidence type="ECO:0000313" key="6">
    <source>
        <dbReference type="EMBL" id="GGO02862.1"/>
    </source>
</evidence>
<dbReference type="InterPro" id="IPR036390">
    <property type="entry name" value="WH_DNA-bd_sf"/>
</dbReference>
<proteinExistence type="predicted"/>
<feature type="region of interest" description="Disordered" evidence="4">
    <location>
        <begin position="186"/>
        <end position="245"/>
    </location>
</feature>
<dbReference type="PROSITE" id="PS50995">
    <property type="entry name" value="HTH_MARR_2"/>
    <property type="match status" value="1"/>
</dbReference>
<protein>
    <recommendedName>
        <fullName evidence="5">HTH marR-type domain-containing protein</fullName>
    </recommendedName>
</protein>
<evidence type="ECO:0000256" key="2">
    <source>
        <dbReference type="ARBA" id="ARBA00023125"/>
    </source>
</evidence>
<organism evidence="6 7">
    <name type="scientific">Saccharibacillus kuerlensis</name>
    <dbReference type="NCBI Taxonomy" id="459527"/>
    <lineage>
        <taxon>Bacteria</taxon>
        <taxon>Bacillati</taxon>
        <taxon>Bacillota</taxon>
        <taxon>Bacilli</taxon>
        <taxon>Bacillales</taxon>
        <taxon>Paenibacillaceae</taxon>
        <taxon>Saccharibacillus</taxon>
    </lineage>
</organism>
<accession>A0ABQ2L6Q1</accession>
<dbReference type="InterPro" id="IPR000835">
    <property type="entry name" value="HTH_MarR-typ"/>
</dbReference>
<reference evidence="7" key="1">
    <citation type="journal article" date="2019" name="Int. J. Syst. Evol. Microbiol.">
        <title>The Global Catalogue of Microorganisms (GCM) 10K type strain sequencing project: providing services to taxonomists for standard genome sequencing and annotation.</title>
        <authorList>
            <consortium name="The Broad Institute Genomics Platform"/>
            <consortium name="The Broad Institute Genome Sequencing Center for Infectious Disease"/>
            <person name="Wu L."/>
            <person name="Ma J."/>
        </authorList>
    </citation>
    <scope>NUCLEOTIDE SEQUENCE [LARGE SCALE GENOMIC DNA]</scope>
    <source>
        <strain evidence="7">CGMCC 1.6964</strain>
    </source>
</reference>
<dbReference type="Gene3D" id="1.10.10.10">
    <property type="entry name" value="Winged helix-like DNA-binding domain superfamily/Winged helix DNA-binding domain"/>
    <property type="match status" value="1"/>
</dbReference>
<dbReference type="RefSeq" id="WP_018976711.1">
    <property type="nucleotide sequence ID" value="NZ_BMLN01000007.1"/>
</dbReference>
<evidence type="ECO:0000259" key="5">
    <source>
        <dbReference type="PROSITE" id="PS50995"/>
    </source>
</evidence>
<dbReference type="SUPFAM" id="SSF46785">
    <property type="entry name" value="Winged helix' DNA-binding domain"/>
    <property type="match status" value="1"/>
</dbReference>
<dbReference type="EMBL" id="BMLN01000007">
    <property type="protein sequence ID" value="GGO02862.1"/>
    <property type="molecule type" value="Genomic_DNA"/>
</dbReference>
<dbReference type="InterPro" id="IPR036388">
    <property type="entry name" value="WH-like_DNA-bd_sf"/>
</dbReference>
<dbReference type="PANTHER" id="PTHR42756">
    <property type="entry name" value="TRANSCRIPTIONAL REGULATOR, MARR"/>
    <property type="match status" value="1"/>
</dbReference>
<feature type="compositionally biased region" description="Basic and acidic residues" evidence="4">
    <location>
        <begin position="221"/>
        <end position="230"/>
    </location>
</feature>
<keyword evidence="3" id="KW-0804">Transcription</keyword>
<dbReference type="PANTHER" id="PTHR42756:SF2">
    <property type="entry name" value="MARR FAMILY REGULATORY PROTEIN"/>
    <property type="match status" value="1"/>
</dbReference>
<gene>
    <name evidence="6" type="ORF">GCM10010969_26560</name>
</gene>
<evidence type="ECO:0000256" key="4">
    <source>
        <dbReference type="SAM" id="MobiDB-lite"/>
    </source>
</evidence>
<feature type="domain" description="HTH marR-type" evidence="5">
    <location>
        <begin position="1"/>
        <end position="133"/>
    </location>
</feature>
<keyword evidence="2" id="KW-0238">DNA-binding</keyword>
<sequence>MKEVLREIEAIARCSEAISSIEFKHLKLSRGLHLYLTFVCENPGEPAGSVPDRLKVKRAAASRALQKLEDEGLIVQREALNLRKDKRVYPTEQGKSAYLFIRDEGEYADKSSLRGLSQQETAQLLDMLYRVRINVEKDWRFVQKGGRRPYIHDYYNRLIDAGEEEDSAGIHADEVLVPQEEEPFQADRTLENADQTSGSVEPAEYGSDLFSNQKVPLWTYEETKEQDAQRSRQKSAADVEEAEEN</sequence>
<evidence type="ECO:0000256" key="3">
    <source>
        <dbReference type="ARBA" id="ARBA00023163"/>
    </source>
</evidence>
<dbReference type="Proteomes" id="UP000606653">
    <property type="component" value="Unassembled WGS sequence"/>
</dbReference>